<dbReference type="Proteomes" id="UP000191661">
    <property type="component" value="Unassembled WGS sequence"/>
</dbReference>
<protein>
    <submittedName>
        <fullName evidence="2">Putative sugar phosphate isomerase/epimerase</fullName>
    </submittedName>
</protein>
<comment type="caution">
    <text evidence="2">The sequence shown here is derived from an EMBL/GenBank/DDBJ whole genome shotgun (WGS) entry which is preliminary data.</text>
</comment>
<dbReference type="EMBL" id="JXMW01000029">
    <property type="protein sequence ID" value="OQD58097.1"/>
    <property type="molecule type" value="Genomic_DNA"/>
</dbReference>
<feature type="domain" description="Xylose isomerase-like TIM barrel" evidence="1">
    <location>
        <begin position="21"/>
        <end position="246"/>
    </location>
</feature>
<keyword evidence="3" id="KW-1185">Reference proteome</keyword>
<evidence type="ECO:0000313" key="2">
    <source>
        <dbReference type="EMBL" id="OQD58097.1"/>
    </source>
</evidence>
<dbReference type="RefSeq" id="WP_080461074.1">
    <property type="nucleotide sequence ID" value="NZ_JXMW01000029.1"/>
</dbReference>
<gene>
    <name evidence="2" type="ORF">MBBAR_29c00480</name>
</gene>
<dbReference type="SUPFAM" id="SSF51658">
    <property type="entry name" value="Xylose isomerase-like"/>
    <property type="match status" value="1"/>
</dbReference>
<organism evidence="2 3">
    <name type="scientific">Methanobrevibacter arboriphilus JCM 13429 = DSM 1125</name>
    <dbReference type="NCBI Taxonomy" id="1300164"/>
    <lineage>
        <taxon>Archaea</taxon>
        <taxon>Methanobacteriati</taxon>
        <taxon>Methanobacteriota</taxon>
        <taxon>Methanomada group</taxon>
        <taxon>Methanobacteria</taxon>
        <taxon>Methanobacteriales</taxon>
        <taxon>Methanobacteriaceae</taxon>
        <taxon>Methanobrevibacter</taxon>
    </lineage>
</organism>
<dbReference type="AlphaFoldDB" id="A0A1V6N0G6"/>
<dbReference type="Pfam" id="PF01261">
    <property type="entry name" value="AP_endonuc_2"/>
    <property type="match status" value="1"/>
</dbReference>
<name>A0A1V6N0G6_METAZ</name>
<sequence length="247" mass="27960">MKIGVSTLAINNNELYENLKFLEELDIDYVEILQEYPNSNIDVDLLNSFNFHYTIHSPIIDLNIASLNKSIQMASINEVGKSIDLANSLDSNIVVVHPGSVPFLARGYIDKVLVKCRESLITCENYAKDLGVNIAVENMPNIDDFLYKDINELNKLLINLDIGMTLDVGHAGVNGFLENDMYFDSIKHVHLSDNNHDHDMHYALGEGSIDFKAVIKNFEENNYDGIYVIEVNDKESVLKSLEYLEKL</sequence>
<accession>A0A1V6N0G6</accession>
<evidence type="ECO:0000313" key="3">
    <source>
        <dbReference type="Proteomes" id="UP000191661"/>
    </source>
</evidence>
<dbReference type="PANTHER" id="PTHR12110:SF21">
    <property type="entry name" value="XYLOSE ISOMERASE-LIKE TIM BARREL DOMAIN-CONTAINING PROTEIN"/>
    <property type="match status" value="1"/>
</dbReference>
<dbReference type="PANTHER" id="PTHR12110">
    <property type="entry name" value="HYDROXYPYRUVATE ISOMERASE"/>
    <property type="match status" value="1"/>
</dbReference>
<evidence type="ECO:0000259" key="1">
    <source>
        <dbReference type="Pfam" id="PF01261"/>
    </source>
</evidence>
<dbReference type="Gene3D" id="3.20.20.150">
    <property type="entry name" value="Divalent-metal-dependent TIM barrel enzymes"/>
    <property type="match status" value="1"/>
</dbReference>
<dbReference type="GO" id="GO:0016853">
    <property type="term" value="F:isomerase activity"/>
    <property type="evidence" value="ECO:0007669"/>
    <property type="project" value="UniProtKB-KW"/>
</dbReference>
<reference evidence="2 3" key="1">
    <citation type="submission" date="2014-12" db="EMBL/GenBank/DDBJ databases">
        <title>Genome sequence of Methanobrevibacter arboriphilicus DH1, DSM1125.</title>
        <authorList>
            <person name="Poehlein A."/>
            <person name="Thauer R.K."/>
            <person name="Seedorf H."/>
            <person name="Daniel R."/>
        </authorList>
    </citation>
    <scope>NUCLEOTIDE SEQUENCE [LARGE SCALE GENOMIC DNA]</scope>
    <source>
        <strain evidence="2 3">DH1</strain>
    </source>
</reference>
<dbReference type="InterPro" id="IPR036237">
    <property type="entry name" value="Xyl_isomerase-like_sf"/>
</dbReference>
<keyword evidence="2" id="KW-0413">Isomerase</keyword>
<dbReference type="OrthoDB" id="372143at2157"/>
<proteinExistence type="predicted"/>
<dbReference type="InterPro" id="IPR013022">
    <property type="entry name" value="Xyl_isomerase-like_TIM-brl"/>
</dbReference>
<dbReference type="InterPro" id="IPR050312">
    <property type="entry name" value="IolE/XylAMocC-like"/>
</dbReference>